<reference evidence="4" key="2">
    <citation type="submission" date="2017-08" db="EMBL/GenBank/DDBJ databases">
        <authorList>
            <person name="de Groot N.N."/>
        </authorList>
    </citation>
    <scope>NUCLEOTIDE SEQUENCE [LARGE SCALE GENOMIC DNA]</scope>
    <source>
        <strain evidence="4">PX439</strain>
    </source>
</reference>
<dbReference type="Gene3D" id="3.10.20.90">
    <property type="entry name" value="Phosphatidylinositol 3-kinase Catalytic Subunit, Chain A, domain 1"/>
    <property type="match status" value="1"/>
</dbReference>
<dbReference type="Pfam" id="PF00564">
    <property type="entry name" value="PB1"/>
    <property type="match status" value="1"/>
</dbReference>
<feature type="non-terminal residue" evidence="4">
    <location>
        <position position="1"/>
    </location>
</feature>
<feature type="domain" description="PB1" evidence="2">
    <location>
        <begin position="10"/>
        <end position="91"/>
    </location>
</feature>
<dbReference type="Proteomes" id="UP000483820">
    <property type="component" value="Chromosome I"/>
</dbReference>
<feature type="compositionally biased region" description="Low complexity" evidence="1">
    <location>
        <begin position="314"/>
        <end position="333"/>
    </location>
</feature>
<dbReference type="PROSITE" id="PS51745">
    <property type="entry name" value="PB1"/>
    <property type="match status" value="1"/>
</dbReference>
<proteinExistence type="predicted"/>
<sequence>MVQSNGAITSTILKARFADDVRKSSLHHANDLTLIDLVLNVQRIFALPSDANFLLKYKDQDGDLVSLTSDHDLLLALNTVGATLDVTVVVDSRAHDLVQDVQRQVEQIKLDVGKLLGALSSLDNLASLVDNSSSSTAHISSIAAPPQPTHHDNIVLQKSYEAAPPSPVPSEKPELPATIQPSVQEHFNHRPAHVEEEIPLENSFHAPPASTGAPASLESLNSSFCQPPVESFGAIPPSNATIPSFPTSNAALPPIQHEQQFTQAPPQPFQAPPPQSHSSISSTPVQQGPPQGGPQYGAPPTPQNFGGPPPSGPPSEYGGYAQPPQQQNPPQQFGGPGGPPQGQFGAPPQGPPQFGAPHPQGPPQFGAPSPQGPQFGAPSPQGPPQFGGPNGPSPPQGQFVSPPQQGFAPPPPVSQAPGNFAPPPPSGTPGAFAPPPSGFGGPQGPPQGGPVGYGPPGGPGAFAPPPSSFGGPGGPPQGPPQGGPPTGFPPAGAGAPGGNPFARGPGGPGYRQSPYHQ</sequence>
<dbReference type="PANTHER" id="PTHR15335">
    <property type="entry name" value="PROTEIN TFG"/>
    <property type="match status" value="1"/>
</dbReference>
<reference evidence="5" key="1">
    <citation type="submission" date="2017-08" db="EMBL/GenBank/DDBJ databases">
        <authorList>
            <person name="Fierst J.L."/>
        </authorList>
    </citation>
    <scope>NUCLEOTIDE SEQUENCE [LARGE SCALE GENOMIC DNA]</scope>
    <source>
        <strain evidence="5">PX439</strain>
    </source>
</reference>
<dbReference type="InterPro" id="IPR000270">
    <property type="entry name" value="PB1_dom"/>
</dbReference>
<feature type="region of interest" description="Disordered" evidence="1">
    <location>
        <begin position="203"/>
        <end position="222"/>
    </location>
</feature>
<dbReference type="GO" id="GO:0048208">
    <property type="term" value="P:COPII vesicle coating"/>
    <property type="evidence" value="ECO:0007669"/>
    <property type="project" value="InterPro"/>
</dbReference>
<dbReference type="Proteomes" id="UP000216624">
    <property type="component" value="Unassembled WGS sequence"/>
</dbReference>
<dbReference type="AlphaFoldDB" id="A0A261AKR0"/>
<feature type="compositionally biased region" description="Pro residues" evidence="1">
    <location>
        <begin position="456"/>
        <end position="488"/>
    </location>
</feature>
<name>A0A261AKR0_CAERE</name>
<gene>
    <name evidence="4" type="ORF">FL82_04522</name>
    <name evidence="3" type="ORF">GCK72_001738</name>
</gene>
<keyword evidence="5" id="KW-1185">Reference proteome</keyword>
<dbReference type="EMBL" id="WUAV01000001">
    <property type="protein sequence ID" value="KAF1769921.1"/>
    <property type="molecule type" value="Genomic_DNA"/>
</dbReference>
<dbReference type="InterPro" id="IPR053793">
    <property type="entry name" value="PB1-like"/>
</dbReference>
<dbReference type="SUPFAM" id="SSF54277">
    <property type="entry name" value="CAD &amp; PB1 domains"/>
    <property type="match status" value="1"/>
</dbReference>
<dbReference type="PANTHER" id="PTHR15335:SF7">
    <property type="entry name" value="PROTEIN TFG"/>
    <property type="match status" value="1"/>
</dbReference>
<accession>A0A261AKR0</accession>
<feature type="compositionally biased region" description="Low complexity" evidence="1">
    <location>
        <begin position="396"/>
        <end position="407"/>
    </location>
</feature>
<protein>
    <recommendedName>
        <fullName evidence="2">PB1 domain-containing protein</fullName>
    </recommendedName>
</protein>
<dbReference type="InterPro" id="IPR033512">
    <property type="entry name" value="TFG"/>
</dbReference>
<feature type="compositionally biased region" description="Pro residues" evidence="1">
    <location>
        <begin position="408"/>
        <end position="448"/>
    </location>
</feature>
<dbReference type="EMBL" id="NMWX01000006">
    <property type="protein sequence ID" value="OZF98626.1"/>
    <property type="molecule type" value="Genomic_DNA"/>
</dbReference>
<dbReference type="GO" id="GO:0070971">
    <property type="term" value="C:endoplasmic reticulum exit site"/>
    <property type="evidence" value="ECO:0007669"/>
    <property type="project" value="TreeGrafter"/>
</dbReference>
<evidence type="ECO:0000259" key="2">
    <source>
        <dbReference type="PROSITE" id="PS51745"/>
    </source>
</evidence>
<evidence type="ECO:0000313" key="6">
    <source>
        <dbReference type="Proteomes" id="UP000483820"/>
    </source>
</evidence>
<feature type="compositionally biased region" description="Pro residues" evidence="1">
    <location>
        <begin position="265"/>
        <end position="275"/>
    </location>
</feature>
<organism evidence="4 5">
    <name type="scientific">Caenorhabditis remanei</name>
    <name type="common">Caenorhabditis vulgaris</name>
    <dbReference type="NCBI Taxonomy" id="31234"/>
    <lineage>
        <taxon>Eukaryota</taxon>
        <taxon>Metazoa</taxon>
        <taxon>Ecdysozoa</taxon>
        <taxon>Nematoda</taxon>
        <taxon>Chromadorea</taxon>
        <taxon>Rhabditida</taxon>
        <taxon>Rhabditina</taxon>
        <taxon>Rhabditomorpha</taxon>
        <taxon>Rhabditoidea</taxon>
        <taxon>Rhabditidae</taxon>
        <taxon>Peloderinae</taxon>
        <taxon>Caenorhabditis</taxon>
    </lineage>
</organism>
<feature type="compositionally biased region" description="Low complexity" evidence="1">
    <location>
        <begin position="341"/>
        <end position="379"/>
    </location>
</feature>
<dbReference type="GO" id="GO:0042802">
    <property type="term" value="F:identical protein binding"/>
    <property type="evidence" value="ECO:0007669"/>
    <property type="project" value="InterPro"/>
</dbReference>
<evidence type="ECO:0000313" key="3">
    <source>
        <dbReference type="EMBL" id="KAF1769921.1"/>
    </source>
</evidence>
<evidence type="ECO:0000313" key="4">
    <source>
        <dbReference type="EMBL" id="OZF98626.1"/>
    </source>
</evidence>
<feature type="region of interest" description="Disordered" evidence="1">
    <location>
        <begin position="260"/>
        <end position="517"/>
    </location>
</feature>
<evidence type="ECO:0000256" key="1">
    <source>
        <dbReference type="SAM" id="MobiDB-lite"/>
    </source>
</evidence>
<comment type="caution">
    <text evidence="4">The sequence shown here is derived from an EMBL/GenBank/DDBJ whole genome shotgun (WGS) entry which is preliminary data.</text>
</comment>
<dbReference type="SMART" id="SM00666">
    <property type="entry name" value="PB1"/>
    <property type="match status" value="1"/>
</dbReference>
<evidence type="ECO:0000313" key="5">
    <source>
        <dbReference type="Proteomes" id="UP000216624"/>
    </source>
</evidence>
<feature type="compositionally biased region" description="Pro residues" evidence="1">
    <location>
        <begin position="297"/>
        <end position="313"/>
    </location>
</feature>
<reference evidence="3 6" key="3">
    <citation type="submission" date="2019-12" db="EMBL/GenBank/DDBJ databases">
        <title>Chromosome-level assembly of the Caenorhabditis remanei genome.</title>
        <authorList>
            <person name="Teterina A.A."/>
            <person name="Willis J.H."/>
            <person name="Phillips P.C."/>
        </authorList>
    </citation>
    <scope>NUCLEOTIDE SEQUENCE [LARGE SCALE GENOMIC DNA]</scope>
    <source>
        <strain evidence="3 6">PX506</strain>
        <tissue evidence="3">Whole organism</tissue>
    </source>
</reference>
<feature type="compositionally biased region" description="Low complexity" evidence="1">
    <location>
        <begin position="489"/>
        <end position="503"/>
    </location>
</feature>